<evidence type="ECO:0000313" key="1">
    <source>
        <dbReference type="EMBL" id="KAF2032464.1"/>
    </source>
</evidence>
<name>A0A9P4HDX9_9PLEO</name>
<evidence type="ECO:0000313" key="2">
    <source>
        <dbReference type="Proteomes" id="UP000799777"/>
    </source>
</evidence>
<dbReference type="AlphaFoldDB" id="A0A9P4HDX9"/>
<proteinExistence type="predicted"/>
<dbReference type="Proteomes" id="UP000799777">
    <property type="component" value="Unassembled WGS sequence"/>
</dbReference>
<sequence length="183" mass="20785">MTSYEEFQQDIHAQIMRVSWCYSSYYTFLAYVILLDCDDHRALEMVVHNLRMAGHEFRSVYHSIQTPQIETLAATVSSMATRHENLKTVSDLFAGRYLLWTDGGFRGINCPGTEVCCDDKICVVIANGLSFPLLVRDWDETTGEGWIAGFANIRGVDMLGQDADKASLTDDYKKGEIRVLRLR</sequence>
<reference evidence="1" key="1">
    <citation type="journal article" date="2020" name="Stud. Mycol.">
        <title>101 Dothideomycetes genomes: a test case for predicting lifestyles and emergence of pathogens.</title>
        <authorList>
            <person name="Haridas S."/>
            <person name="Albert R."/>
            <person name="Binder M."/>
            <person name="Bloem J."/>
            <person name="Labutti K."/>
            <person name="Salamov A."/>
            <person name="Andreopoulos B."/>
            <person name="Baker S."/>
            <person name="Barry K."/>
            <person name="Bills G."/>
            <person name="Bluhm B."/>
            <person name="Cannon C."/>
            <person name="Castanera R."/>
            <person name="Culley D."/>
            <person name="Daum C."/>
            <person name="Ezra D."/>
            <person name="Gonzalez J."/>
            <person name="Henrissat B."/>
            <person name="Kuo A."/>
            <person name="Liang C."/>
            <person name="Lipzen A."/>
            <person name="Lutzoni F."/>
            <person name="Magnuson J."/>
            <person name="Mondo S."/>
            <person name="Nolan M."/>
            <person name="Ohm R."/>
            <person name="Pangilinan J."/>
            <person name="Park H.-J."/>
            <person name="Ramirez L."/>
            <person name="Alfaro M."/>
            <person name="Sun H."/>
            <person name="Tritt A."/>
            <person name="Yoshinaga Y."/>
            <person name="Zwiers L.-H."/>
            <person name="Turgeon B."/>
            <person name="Goodwin S."/>
            <person name="Spatafora J."/>
            <person name="Crous P."/>
            <person name="Grigoriev I."/>
        </authorList>
    </citation>
    <scope>NUCLEOTIDE SEQUENCE</scope>
    <source>
        <strain evidence="1">CBS 110217</strain>
    </source>
</reference>
<comment type="caution">
    <text evidence="1">The sequence shown here is derived from an EMBL/GenBank/DDBJ whole genome shotgun (WGS) entry which is preliminary data.</text>
</comment>
<organism evidence="1 2">
    <name type="scientific">Setomelanomma holmii</name>
    <dbReference type="NCBI Taxonomy" id="210430"/>
    <lineage>
        <taxon>Eukaryota</taxon>
        <taxon>Fungi</taxon>
        <taxon>Dikarya</taxon>
        <taxon>Ascomycota</taxon>
        <taxon>Pezizomycotina</taxon>
        <taxon>Dothideomycetes</taxon>
        <taxon>Pleosporomycetidae</taxon>
        <taxon>Pleosporales</taxon>
        <taxon>Pleosporineae</taxon>
        <taxon>Phaeosphaeriaceae</taxon>
        <taxon>Setomelanomma</taxon>
    </lineage>
</organism>
<dbReference type="OrthoDB" id="5029321at2759"/>
<accession>A0A9P4HDX9</accession>
<gene>
    <name evidence="1" type="ORF">EK21DRAFT_109841</name>
</gene>
<protein>
    <submittedName>
        <fullName evidence="1">Uncharacterized protein</fullName>
    </submittedName>
</protein>
<keyword evidence="2" id="KW-1185">Reference proteome</keyword>
<dbReference type="EMBL" id="ML978172">
    <property type="protein sequence ID" value="KAF2032464.1"/>
    <property type="molecule type" value="Genomic_DNA"/>
</dbReference>